<reference evidence="3 4" key="1">
    <citation type="journal article" date="2014" name="Int. J. Syst. Evol. Microbiol.">
        <title>Complete genome sequence of Corynebacterium casei LMG S-19264T (=DSM 44701T), isolated from a smear-ripened cheese.</title>
        <authorList>
            <consortium name="US DOE Joint Genome Institute (JGI-PGF)"/>
            <person name="Walter F."/>
            <person name="Albersmeier A."/>
            <person name="Kalinowski J."/>
            <person name="Ruckert C."/>
        </authorList>
    </citation>
    <scope>NUCLEOTIDE SEQUENCE [LARGE SCALE GENOMIC DNA]</scope>
    <source>
        <strain evidence="3 4">CGMCC 1.15295</strain>
    </source>
</reference>
<dbReference type="EMBL" id="BMIC01000009">
    <property type="protein sequence ID" value="GFZ93821.1"/>
    <property type="molecule type" value="Genomic_DNA"/>
</dbReference>
<keyword evidence="4" id="KW-1185">Reference proteome</keyword>
<dbReference type="Gene3D" id="3.10.450.50">
    <property type="match status" value="1"/>
</dbReference>
<proteinExistence type="predicted"/>
<dbReference type="AlphaFoldDB" id="A0A8J2TU88"/>
<protein>
    <recommendedName>
        <fullName evidence="2">SnoaL-like domain-containing protein</fullName>
    </recommendedName>
</protein>
<evidence type="ECO:0000313" key="4">
    <source>
        <dbReference type="Proteomes" id="UP000598120"/>
    </source>
</evidence>
<evidence type="ECO:0000259" key="2">
    <source>
        <dbReference type="Pfam" id="PF12680"/>
    </source>
</evidence>
<keyword evidence="1" id="KW-0732">Signal</keyword>
<dbReference type="InterPro" id="IPR032710">
    <property type="entry name" value="NTF2-like_dom_sf"/>
</dbReference>
<dbReference type="SUPFAM" id="SSF54427">
    <property type="entry name" value="NTF2-like"/>
    <property type="match status" value="1"/>
</dbReference>
<feature type="chain" id="PRO_5035289754" description="SnoaL-like domain-containing protein" evidence="1">
    <location>
        <begin position="22"/>
        <end position="167"/>
    </location>
</feature>
<feature type="signal peptide" evidence="1">
    <location>
        <begin position="1"/>
        <end position="21"/>
    </location>
</feature>
<dbReference type="Pfam" id="PF12680">
    <property type="entry name" value="SnoaL_2"/>
    <property type="match status" value="1"/>
</dbReference>
<gene>
    <name evidence="3" type="ORF">GCM10011531_27200</name>
</gene>
<dbReference type="Proteomes" id="UP000598120">
    <property type="component" value="Unassembled WGS sequence"/>
</dbReference>
<name>A0A8J2TU88_9FLAO</name>
<organism evidence="3 4">
    <name type="scientific">Aquaticitalea lipolytica</name>
    <dbReference type="NCBI Taxonomy" id="1247562"/>
    <lineage>
        <taxon>Bacteria</taxon>
        <taxon>Pseudomonadati</taxon>
        <taxon>Bacteroidota</taxon>
        <taxon>Flavobacteriia</taxon>
        <taxon>Flavobacteriales</taxon>
        <taxon>Flavobacteriaceae</taxon>
        <taxon>Aquaticitalea</taxon>
    </lineage>
</organism>
<sequence>MKHIILKLSIAAILFSNFVNAQTNNSSDTHLGDEYLALYTDLKFDEMMAFYSDDSVFEDPTMSFFSKDLSYEIIKGPKNINAFLKEGFKKITNTEFIIEKQYKVGAIQFYYGTLNYKYNIGKESESKVITFSIPLAIILTIKDDKVIHHQDIADYNIWLKQYNEQLN</sequence>
<comment type="caution">
    <text evidence="3">The sequence shown here is derived from an EMBL/GenBank/DDBJ whole genome shotgun (WGS) entry which is preliminary data.</text>
</comment>
<accession>A0A8J2TU88</accession>
<evidence type="ECO:0000256" key="1">
    <source>
        <dbReference type="SAM" id="SignalP"/>
    </source>
</evidence>
<dbReference type="InterPro" id="IPR037401">
    <property type="entry name" value="SnoaL-like"/>
</dbReference>
<feature type="domain" description="SnoaL-like" evidence="2">
    <location>
        <begin position="34"/>
        <end position="149"/>
    </location>
</feature>
<evidence type="ECO:0000313" key="3">
    <source>
        <dbReference type="EMBL" id="GFZ93821.1"/>
    </source>
</evidence>
<dbReference type="RefSeq" id="WP_188606955.1">
    <property type="nucleotide sequence ID" value="NZ_BMIC01000009.1"/>
</dbReference>